<organism evidence="3 4">
    <name type="scientific">Enterococcus gallinarum</name>
    <dbReference type="NCBI Taxonomy" id="1353"/>
    <lineage>
        <taxon>Bacteria</taxon>
        <taxon>Bacillati</taxon>
        <taxon>Bacillota</taxon>
        <taxon>Bacilli</taxon>
        <taxon>Lactobacillales</taxon>
        <taxon>Enterococcaceae</taxon>
        <taxon>Enterococcus</taxon>
    </lineage>
</organism>
<dbReference type="Gene3D" id="3.40.50.1110">
    <property type="entry name" value="SGNH hydrolase"/>
    <property type="match status" value="1"/>
</dbReference>
<dbReference type="EC" id="3.1.1.-" evidence="3"/>
<evidence type="ECO:0000256" key="2">
    <source>
        <dbReference type="ARBA" id="ARBA00022801"/>
    </source>
</evidence>
<dbReference type="EC" id="3.1.1.47" evidence="3"/>
<dbReference type="PANTHER" id="PTHR43695">
    <property type="entry name" value="PUTATIVE (AFU_ORTHOLOGUE AFUA_2G17250)-RELATED"/>
    <property type="match status" value="1"/>
</dbReference>
<dbReference type="RefSeq" id="WP_249024286.1">
    <property type="nucleotide sequence ID" value="NZ_JBHULA010000043.1"/>
</dbReference>
<dbReference type="Proteomes" id="UP000254807">
    <property type="component" value="Unassembled WGS sequence"/>
</dbReference>
<evidence type="ECO:0000256" key="1">
    <source>
        <dbReference type="ARBA" id="ARBA00008668"/>
    </source>
</evidence>
<dbReference type="SUPFAM" id="SSF52266">
    <property type="entry name" value="SGNH hydrolase"/>
    <property type="match status" value="1"/>
</dbReference>
<accession>A0A376GY83</accession>
<dbReference type="EMBL" id="UFYW01000001">
    <property type="protein sequence ID" value="STD82652.1"/>
    <property type="molecule type" value="Genomic_DNA"/>
</dbReference>
<dbReference type="InterPro" id="IPR036514">
    <property type="entry name" value="SGNH_hydro_sf"/>
</dbReference>
<protein>
    <submittedName>
        <fullName evidence="3">GDSL-like Lipase/Acylhydrolase</fullName>
        <ecNumber evidence="3">3.1.1.-</ecNumber>
        <ecNumber evidence="3">3.1.1.47</ecNumber>
    </submittedName>
</protein>
<gene>
    <name evidence="3" type="primary">rhgT_1</name>
    <name evidence="3" type="ORF">NCTC12360_01084</name>
</gene>
<dbReference type="InterPro" id="IPR001087">
    <property type="entry name" value="GDSL"/>
</dbReference>
<dbReference type="PANTHER" id="PTHR43695:SF1">
    <property type="entry name" value="RHAMNOGALACTURONAN ACETYLESTERASE"/>
    <property type="match status" value="1"/>
</dbReference>
<evidence type="ECO:0000313" key="3">
    <source>
        <dbReference type="EMBL" id="STD82652.1"/>
    </source>
</evidence>
<keyword evidence="4" id="KW-1185">Reference proteome</keyword>
<evidence type="ECO:0000313" key="4">
    <source>
        <dbReference type="Proteomes" id="UP000254807"/>
    </source>
</evidence>
<proteinExistence type="inferred from homology"/>
<name>A0A376GY83_ENTGA</name>
<dbReference type="AlphaFoldDB" id="A0A376GY83"/>
<dbReference type="InterPro" id="IPR037459">
    <property type="entry name" value="RhgT-like"/>
</dbReference>
<comment type="similarity">
    <text evidence="1">Belongs to the 'GDSL' lipolytic enzyme family.</text>
</comment>
<reference evidence="3 4" key="1">
    <citation type="submission" date="2018-06" db="EMBL/GenBank/DDBJ databases">
        <authorList>
            <consortium name="Pathogen Informatics"/>
            <person name="Doyle S."/>
        </authorList>
    </citation>
    <scope>NUCLEOTIDE SEQUENCE [LARGE SCALE GENOMIC DNA]</scope>
    <source>
        <strain evidence="3 4">NCTC12360</strain>
    </source>
</reference>
<sequence length="89" mass="9891">MVKLIIVGDSTAATKMTDKCPETGWGEKIPTFLSPEVTVIHLAMNGRSTKSFIQEKRLLHAEQLLASGDYFLIQFGHNDQKTDPERGTT</sequence>
<dbReference type="GO" id="GO:0003847">
    <property type="term" value="F:1-alkyl-2-acetylglycerophosphocholine esterase activity"/>
    <property type="evidence" value="ECO:0007669"/>
    <property type="project" value="UniProtKB-EC"/>
</dbReference>
<keyword evidence="2 3" id="KW-0378">Hydrolase</keyword>
<dbReference type="Pfam" id="PF00657">
    <property type="entry name" value="Lipase_GDSL"/>
    <property type="match status" value="1"/>
</dbReference>